<dbReference type="Pfam" id="PF01900">
    <property type="entry name" value="RNase_P_Rpp14"/>
    <property type="match status" value="1"/>
</dbReference>
<dbReference type="Proteomes" id="UP001358417">
    <property type="component" value="Unassembled WGS sequence"/>
</dbReference>
<gene>
    <name evidence="4" type="ORF">LTR84_005540</name>
</gene>
<evidence type="ECO:0000256" key="1">
    <source>
        <dbReference type="ARBA" id="ARBA00010800"/>
    </source>
</evidence>
<dbReference type="GO" id="GO:0000172">
    <property type="term" value="C:ribonuclease MRP complex"/>
    <property type="evidence" value="ECO:0007669"/>
    <property type="project" value="TreeGrafter"/>
</dbReference>
<evidence type="ECO:0000313" key="5">
    <source>
        <dbReference type="Proteomes" id="UP001358417"/>
    </source>
</evidence>
<evidence type="ECO:0000256" key="2">
    <source>
        <dbReference type="ARBA" id="ARBA00022694"/>
    </source>
</evidence>
<dbReference type="GeneID" id="89973717"/>
<sequence length="206" mass="23023">MVRIKQRYLLFNILYPSDPTATQPLSYISIHRPSPNHVTSRNVLSTLRNNISNIFGDHGLGVTQSSLKIVYFSPATSTCILRCPRAHFRLVWASLTFMDSLPGERYGDPRIKCVVQVVRVSGTIRKSEEELLKRARRDVVRAKLEGTGEENALLDSLVGTSEAGTLERGKVKVMNRLLDRNVGEGGIEDFDDGEEEEAAEMTDTDD</sequence>
<evidence type="ECO:0000256" key="3">
    <source>
        <dbReference type="SAM" id="MobiDB-lite"/>
    </source>
</evidence>
<dbReference type="RefSeq" id="XP_064704322.1">
    <property type="nucleotide sequence ID" value="XM_064849108.1"/>
</dbReference>
<evidence type="ECO:0000313" key="4">
    <source>
        <dbReference type="EMBL" id="KAK5049117.1"/>
    </source>
</evidence>
<feature type="compositionally biased region" description="Acidic residues" evidence="3">
    <location>
        <begin position="186"/>
        <end position="206"/>
    </location>
</feature>
<dbReference type="AlphaFoldDB" id="A0AAV9N418"/>
<protein>
    <submittedName>
        <fullName evidence="4">Uncharacterized protein</fullName>
    </submittedName>
</protein>
<feature type="region of interest" description="Disordered" evidence="3">
    <location>
        <begin position="183"/>
        <end position="206"/>
    </location>
</feature>
<dbReference type="InterPro" id="IPR002759">
    <property type="entry name" value="Pop5/Rpp14/Rnp2-like"/>
</dbReference>
<dbReference type="GO" id="GO:0030681">
    <property type="term" value="C:multimeric ribonuclease P complex"/>
    <property type="evidence" value="ECO:0007669"/>
    <property type="project" value="TreeGrafter"/>
</dbReference>
<dbReference type="PANTHER" id="PTHR15441">
    <property type="entry name" value="RIBONUCLEASE P PROTEIN SUBUNIT P14"/>
    <property type="match status" value="1"/>
</dbReference>
<keyword evidence="2" id="KW-0819">tRNA processing</keyword>
<name>A0AAV9N418_9EURO</name>
<proteinExistence type="inferred from homology"/>
<dbReference type="SUPFAM" id="SSF160350">
    <property type="entry name" value="Rnp2-like"/>
    <property type="match status" value="1"/>
</dbReference>
<reference evidence="4 5" key="1">
    <citation type="submission" date="2023-08" db="EMBL/GenBank/DDBJ databases">
        <title>Black Yeasts Isolated from many extreme environments.</title>
        <authorList>
            <person name="Coleine C."/>
            <person name="Stajich J.E."/>
            <person name="Selbmann L."/>
        </authorList>
    </citation>
    <scope>NUCLEOTIDE SEQUENCE [LARGE SCALE GENOMIC DNA]</scope>
    <source>
        <strain evidence="4 5">CCFEE 5792</strain>
    </source>
</reference>
<keyword evidence="5" id="KW-1185">Reference proteome</keyword>
<organism evidence="4 5">
    <name type="scientific">Exophiala bonariae</name>
    <dbReference type="NCBI Taxonomy" id="1690606"/>
    <lineage>
        <taxon>Eukaryota</taxon>
        <taxon>Fungi</taxon>
        <taxon>Dikarya</taxon>
        <taxon>Ascomycota</taxon>
        <taxon>Pezizomycotina</taxon>
        <taxon>Eurotiomycetes</taxon>
        <taxon>Chaetothyriomycetidae</taxon>
        <taxon>Chaetothyriales</taxon>
        <taxon>Herpotrichiellaceae</taxon>
        <taxon>Exophiala</taxon>
    </lineage>
</organism>
<dbReference type="Gene3D" id="3.30.70.3250">
    <property type="entry name" value="Ribonuclease P, Pop5 subunit"/>
    <property type="match status" value="1"/>
</dbReference>
<dbReference type="EMBL" id="JAVRRD010000020">
    <property type="protein sequence ID" value="KAK5049117.1"/>
    <property type="molecule type" value="Genomic_DNA"/>
</dbReference>
<comment type="caution">
    <text evidence="4">The sequence shown here is derived from an EMBL/GenBank/DDBJ whole genome shotgun (WGS) entry which is preliminary data.</text>
</comment>
<dbReference type="InterPro" id="IPR038085">
    <property type="entry name" value="Rnp2-like_sf"/>
</dbReference>
<dbReference type="GO" id="GO:0005730">
    <property type="term" value="C:nucleolus"/>
    <property type="evidence" value="ECO:0007669"/>
    <property type="project" value="TreeGrafter"/>
</dbReference>
<dbReference type="GO" id="GO:0033204">
    <property type="term" value="F:ribonuclease P RNA binding"/>
    <property type="evidence" value="ECO:0007669"/>
    <property type="project" value="TreeGrafter"/>
</dbReference>
<comment type="similarity">
    <text evidence="1">Belongs to the eukaryotic/archaeal RNase P protein component 2 family.</text>
</comment>
<accession>A0AAV9N418</accession>
<dbReference type="GO" id="GO:0001682">
    <property type="term" value="P:tRNA 5'-leader removal"/>
    <property type="evidence" value="ECO:0007669"/>
    <property type="project" value="InterPro"/>
</dbReference>
<dbReference type="PANTHER" id="PTHR15441:SF2">
    <property type="entry name" value="RIBONUCLEASE P_MRP PROTEIN SUBUNIT POP5"/>
    <property type="match status" value="1"/>
</dbReference>